<evidence type="ECO:0000256" key="4">
    <source>
        <dbReference type="ARBA" id="ARBA00022946"/>
    </source>
</evidence>
<name>A0A9P8P5V7_9ASCO</name>
<dbReference type="InterPro" id="IPR029427">
    <property type="entry name" value="AIM23"/>
</dbReference>
<dbReference type="EMBL" id="JAEUBF010001445">
    <property type="protein sequence ID" value="KAH3666383.1"/>
    <property type="molecule type" value="Genomic_DNA"/>
</dbReference>
<feature type="compositionally biased region" description="Basic and acidic residues" evidence="6">
    <location>
        <begin position="142"/>
        <end position="162"/>
    </location>
</feature>
<keyword evidence="5" id="KW-0496">Mitochondrion</keyword>
<protein>
    <recommendedName>
        <fullName evidence="3">Altered inheritance of mitochondria protein 23, mitochondrial</fullName>
    </recommendedName>
</protein>
<gene>
    <name evidence="7" type="ORF">WICMUC_005651</name>
</gene>
<dbReference type="Pfam" id="PF14877">
    <property type="entry name" value="mIF3"/>
    <property type="match status" value="1"/>
</dbReference>
<evidence type="ECO:0000313" key="7">
    <source>
        <dbReference type="EMBL" id="KAH3666383.1"/>
    </source>
</evidence>
<reference evidence="7" key="2">
    <citation type="submission" date="2021-01" db="EMBL/GenBank/DDBJ databases">
        <authorList>
            <person name="Schikora-Tamarit M.A."/>
        </authorList>
    </citation>
    <scope>NUCLEOTIDE SEQUENCE</scope>
    <source>
        <strain evidence="7">CBS6341</strain>
    </source>
</reference>
<accession>A0A9P8P5V7</accession>
<evidence type="ECO:0000256" key="2">
    <source>
        <dbReference type="ARBA" id="ARBA00008476"/>
    </source>
</evidence>
<feature type="region of interest" description="Disordered" evidence="6">
    <location>
        <begin position="400"/>
        <end position="424"/>
    </location>
</feature>
<organism evidence="7 8">
    <name type="scientific">Wickerhamomyces mucosus</name>
    <dbReference type="NCBI Taxonomy" id="1378264"/>
    <lineage>
        <taxon>Eukaryota</taxon>
        <taxon>Fungi</taxon>
        <taxon>Dikarya</taxon>
        <taxon>Ascomycota</taxon>
        <taxon>Saccharomycotina</taxon>
        <taxon>Saccharomycetes</taxon>
        <taxon>Phaffomycetales</taxon>
        <taxon>Wickerhamomycetaceae</taxon>
        <taxon>Wickerhamomyces</taxon>
    </lineage>
</organism>
<feature type="region of interest" description="Disordered" evidence="6">
    <location>
        <begin position="46"/>
        <end position="162"/>
    </location>
</feature>
<evidence type="ECO:0000256" key="5">
    <source>
        <dbReference type="ARBA" id="ARBA00023128"/>
    </source>
</evidence>
<comment type="subcellular location">
    <subcellularLocation>
        <location evidence="1">Mitochondrion</location>
    </subcellularLocation>
</comment>
<evidence type="ECO:0000313" key="8">
    <source>
        <dbReference type="Proteomes" id="UP000769528"/>
    </source>
</evidence>
<keyword evidence="4" id="KW-0809">Transit peptide</keyword>
<evidence type="ECO:0000256" key="1">
    <source>
        <dbReference type="ARBA" id="ARBA00004173"/>
    </source>
</evidence>
<sequence length="443" mass="51534">MNLKFNSRVFKDVKILKVLNISTRCYSSDINKNILNLLLNSNSISSSSSSSSVSKQSHGKHPKQGTSNESTNSKYSKVLSELITKPKRKNEFSKNENRDKQHIHPKRSSNTQSSKRTNRDGKVSNIFIPGQQELSKSANPLEPERQEINKREKRPAEKNFDHSIRSFNPETYKYQKSLDPLENDYLTETIIKIYGINPQFKISFYDDKELKIMKLSSFLKTLGEDESFDILTTKEINQLKYPFVSKIAKSIVLKNYNNKLAELKTKQFGRTREKKRDSNLKYIKVSWSINQSDLESQKTNELLSQLKKGYKLTVIVDTKENLDSINLMNLKNIEQTDSNSVNNQDTSNVHKLEKLKREKVLSYLITFLKENAILETETDPSNISNRLVLNVSPKIKTKVDKNDKSIRDSKKLERQEKQRLREEQKRLKLSERKREFEETISKL</sequence>
<feature type="compositionally biased region" description="Basic and acidic residues" evidence="6">
    <location>
        <begin position="89"/>
        <end position="102"/>
    </location>
</feature>
<evidence type="ECO:0000256" key="6">
    <source>
        <dbReference type="SAM" id="MobiDB-lite"/>
    </source>
</evidence>
<evidence type="ECO:0000256" key="3">
    <source>
        <dbReference type="ARBA" id="ARBA00013994"/>
    </source>
</evidence>
<dbReference type="AlphaFoldDB" id="A0A9P8P5V7"/>
<comment type="similarity">
    <text evidence="2">Belongs to the AIM23 family.</text>
</comment>
<feature type="compositionally biased region" description="Polar residues" evidence="6">
    <location>
        <begin position="64"/>
        <end position="75"/>
    </location>
</feature>
<keyword evidence="8" id="KW-1185">Reference proteome</keyword>
<comment type="caution">
    <text evidence="7">The sequence shown here is derived from an EMBL/GenBank/DDBJ whole genome shotgun (WGS) entry which is preliminary data.</text>
</comment>
<dbReference type="Proteomes" id="UP000769528">
    <property type="component" value="Unassembled WGS sequence"/>
</dbReference>
<dbReference type="OrthoDB" id="3996489at2759"/>
<proteinExistence type="inferred from homology"/>
<dbReference type="GO" id="GO:0005739">
    <property type="term" value="C:mitochondrion"/>
    <property type="evidence" value="ECO:0007669"/>
    <property type="project" value="UniProtKB-SubCell"/>
</dbReference>
<reference evidence="7" key="1">
    <citation type="journal article" date="2021" name="Open Biol.">
        <title>Shared evolutionary footprints suggest mitochondrial oxidative damage underlies multiple complex I losses in fungi.</title>
        <authorList>
            <person name="Schikora-Tamarit M.A."/>
            <person name="Marcet-Houben M."/>
            <person name="Nosek J."/>
            <person name="Gabaldon T."/>
        </authorList>
    </citation>
    <scope>NUCLEOTIDE SEQUENCE</scope>
    <source>
        <strain evidence="7">CBS6341</strain>
    </source>
</reference>